<keyword evidence="3" id="KW-1185">Reference proteome</keyword>
<evidence type="ECO:0000313" key="2">
    <source>
        <dbReference type="EMBL" id="MCD9644611.1"/>
    </source>
</evidence>
<dbReference type="Pfam" id="PF20167">
    <property type="entry name" value="Transposase_32"/>
    <property type="match status" value="1"/>
</dbReference>
<proteinExistence type="predicted"/>
<organism evidence="2 3">
    <name type="scientific">Datura stramonium</name>
    <name type="common">Jimsonweed</name>
    <name type="synonym">Common thornapple</name>
    <dbReference type="NCBI Taxonomy" id="4076"/>
    <lineage>
        <taxon>Eukaryota</taxon>
        <taxon>Viridiplantae</taxon>
        <taxon>Streptophyta</taxon>
        <taxon>Embryophyta</taxon>
        <taxon>Tracheophyta</taxon>
        <taxon>Spermatophyta</taxon>
        <taxon>Magnoliopsida</taxon>
        <taxon>eudicotyledons</taxon>
        <taxon>Gunneridae</taxon>
        <taxon>Pentapetalae</taxon>
        <taxon>asterids</taxon>
        <taxon>lamiids</taxon>
        <taxon>Solanales</taxon>
        <taxon>Solanaceae</taxon>
        <taxon>Solanoideae</taxon>
        <taxon>Datureae</taxon>
        <taxon>Datura</taxon>
    </lineage>
</organism>
<dbReference type="Proteomes" id="UP000823775">
    <property type="component" value="Unassembled WGS sequence"/>
</dbReference>
<comment type="caution">
    <text evidence="2">The sequence shown here is derived from an EMBL/GenBank/DDBJ whole genome shotgun (WGS) entry which is preliminary data.</text>
</comment>
<sequence>MPETLEVINSIYLDEPIPSQSIFRNKVENNATQFQLVANLIAKGQPQWAISKGLIRRHDLNFEARIWLDLVCSILMPSLNTSKVPIEVAILLACIMDHVHINVGEIIADQFKCKAKQQDTTFPFPTLGALKKALQPVKDKLASLCSTVDVLECKVGYDSESEQVSDEEPHHRCPPTPPMCSVYDIDPSWTPGAVDFTEKLGGARPKTTFIPSTGSTATNNRKDSFMAV</sequence>
<evidence type="ECO:0000259" key="1">
    <source>
        <dbReference type="Pfam" id="PF20167"/>
    </source>
</evidence>
<feature type="domain" description="Putative plant transposon protein" evidence="1">
    <location>
        <begin position="6"/>
        <end position="127"/>
    </location>
</feature>
<dbReference type="InterPro" id="IPR046796">
    <property type="entry name" value="Transposase_32_dom"/>
</dbReference>
<protein>
    <recommendedName>
        <fullName evidence="1">Putative plant transposon protein domain-containing protein</fullName>
    </recommendedName>
</protein>
<gene>
    <name evidence="2" type="ORF">HAX54_032966</name>
</gene>
<reference evidence="2 3" key="1">
    <citation type="journal article" date="2021" name="BMC Genomics">
        <title>Datura genome reveals duplications of psychoactive alkaloid biosynthetic genes and high mutation rate following tissue culture.</title>
        <authorList>
            <person name="Rajewski A."/>
            <person name="Carter-House D."/>
            <person name="Stajich J."/>
            <person name="Litt A."/>
        </authorList>
    </citation>
    <scope>NUCLEOTIDE SEQUENCE [LARGE SCALE GENOMIC DNA]</scope>
    <source>
        <strain evidence="2">AR-01</strain>
    </source>
</reference>
<dbReference type="EMBL" id="JACEIK010004206">
    <property type="protein sequence ID" value="MCD9644611.1"/>
    <property type="molecule type" value="Genomic_DNA"/>
</dbReference>
<name>A0ABS8VE21_DATST</name>
<evidence type="ECO:0000313" key="3">
    <source>
        <dbReference type="Proteomes" id="UP000823775"/>
    </source>
</evidence>
<accession>A0ABS8VE21</accession>